<evidence type="ECO:0000313" key="6">
    <source>
        <dbReference type="EMBL" id="AIQ69688.1"/>
    </source>
</evidence>
<dbReference type="eggNOG" id="COG3706">
    <property type="taxonomic scope" value="Bacteria"/>
</dbReference>
<reference evidence="6 7" key="1">
    <citation type="submission" date="2014-08" db="EMBL/GenBank/DDBJ databases">
        <title>Comparative genomics of the Paenibacillus odorifer group.</title>
        <authorList>
            <person name="den Bakker H.C."/>
            <person name="Tsai Y.-C."/>
            <person name="Martin N."/>
            <person name="Korlach J."/>
            <person name="Wiedmann M."/>
        </authorList>
    </citation>
    <scope>NUCLEOTIDE SEQUENCE [LARGE SCALE GENOMIC DNA]</scope>
    <source>
        <strain evidence="6 7">DSM 15220</strain>
    </source>
</reference>
<evidence type="ECO:0008006" key="8">
    <source>
        <dbReference type="Google" id="ProtNLM"/>
    </source>
</evidence>
<feature type="domain" description="Response regulatory" evidence="3">
    <location>
        <begin position="116"/>
        <end position="232"/>
    </location>
</feature>
<proteinExistence type="predicted"/>
<dbReference type="GO" id="GO:0043709">
    <property type="term" value="P:cell adhesion involved in single-species biofilm formation"/>
    <property type="evidence" value="ECO:0007669"/>
    <property type="project" value="TreeGrafter"/>
</dbReference>
<dbReference type="InterPro" id="IPR001789">
    <property type="entry name" value="Sig_transdc_resp-reg_receiver"/>
</dbReference>
<feature type="domain" description="GGDEF" evidence="4">
    <location>
        <begin position="272"/>
        <end position="405"/>
    </location>
</feature>
<organism evidence="6 7">
    <name type="scientific">Paenibacillus graminis</name>
    <dbReference type="NCBI Taxonomy" id="189425"/>
    <lineage>
        <taxon>Bacteria</taxon>
        <taxon>Bacillati</taxon>
        <taxon>Bacillota</taxon>
        <taxon>Bacilli</taxon>
        <taxon>Bacillales</taxon>
        <taxon>Paenibacillaceae</taxon>
        <taxon>Paenibacillus</taxon>
    </lineage>
</organism>
<feature type="domain" description="HPt" evidence="5">
    <location>
        <begin position="1"/>
        <end position="100"/>
    </location>
</feature>
<feature type="modified residue" description="4-aspartylphosphate" evidence="2">
    <location>
        <position position="165"/>
    </location>
</feature>
<dbReference type="SUPFAM" id="SSF55073">
    <property type="entry name" value="Nucleotide cyclase"/>
    <property type="match status" value="1"/>
</dbReference>
<dbReference type="CDD" id="cd17574">
    <property type="entry name" value="REC_OmpR"/>
    <property type="match status" value="1"/>
</dbReference>
<dbReference type="InterPro" id="IPR036641">
    <property type="entry name" value="HPT_dom_sf"/>
</dbReference>
<dbReference type="GO" id="GO:1902201">
    <property type="term" value="P:negative regulation of bacterial-type flagellum-dependent cell motility"/>
    <property type="evidence" value="ECO:0007669"/>
    <property type="project" value="TreeGrafter"/>
</dbReference>
<sequence length="546" mass="62628">MTTRKYKELVEQRTRQTLHNWSSQEFVNEKDIYRFLHNLKGTAGTVGLVKVEKQAGSIMLYFSEDVQRSWTEAEWGDYLYPLLELFDDEQDAAHPMLHGSHPPETDPLHGIHHQHEILIIDDDVELVAFLRESLEKQSYYVSIALSAERGLKIFYESKPDLILLDILLPDQSGIDVLRQIIGKAKKERIPIIIVSGEHSKDIQMYAYSLGVMDYLAKPLDIDLFLVLIKNRFELKREWQESVIVDELTGAFNRKYFNQTMKQLVSDFRRTGRIFSVALMDLDHFKHVNDSYGHLVGDEVLQAFSEVVRRSIRVEDTFCRFGGEEFALFMPNTDSASALLVVQRIQHELAARSFTAKKEQFHVTFSAGITEVREELHEPDRLIGEADQALYASKAEGRNRTTLYTKQLGTGLEESLLNVIVVDDDALIRRIVTHHFAAWEPAGIGHVKVSSYAGGPQFLESDWYAQGGKYIILLDGIMPELDGLEVLERIRSSYPEVNILVIMLTGRNNQRDIIHALQTGADDYVVKPFHLPELLSRIERLAHRFLF</sequence>
<dbReference type="STRING" id="189425.PGRAT_20200"/>
<dbReference type="CDD" id="cd00156">
    <property type="entry name" value="REC"/>
    <property type="match status" value="1"/>
</dbReference>
<dbReference type="EMBL" id="CP009287">
    <property type="protein sequence ID" value="AIQ69688.1"/>
    <property type="molecule type" value="Genomic_DNA"/>
</dbReference>
<dbReference type="GO" id="GO:0052621">
    <property type="term" value="F:diguanylate cyclase activity"/>
    <property type="evidence" value="ECO:0007669"/>
    <property type="project" value="TreeGrafter"/>
</dbReference>
<dbReference type="InterPro" id="IPR000160">
    <property type="entry name" value="GGDEF_dom"/>
</dbReference>
<dbReference type="eggNOG" id="COG0745">
    <property type="taxonomic scope" value="Bacteria"/>
</dbReference>
<dbReference type="OrthoDB" id="9759607at2"/>
<evidence type="ECO:0000259" key="5">
    <source>
        <dbReference type="PROSITE" id="PS50894"/>
    </source>
</evidence>
<dbReference type="HOGENOM" id="CLU_000445_11_28_9"/>
<dbReference type="KEGG" id="pgm:PGRAT_20200"/>
<evidence type="ECO:0000259" key="4">
    <source>
        <dbReference type="PROSITE" id="PS50887"/>
    </source>
</evidence>
<dbReference type="PANTHER" id="PTHR45138">
    <property type="entry name" value="REGULATORY COMPONENTS OF SENSORY TRANSDUCTION SYSTEM"/>
    <property type="match status" value="1"/>
</dbReference>
<dbReference type="InterPro" id="IPR050469">
    <property type="entry name" value="Diguanylate_Cyclase"/>
</dbReference>
<dbReference type="SUPFAM" id="SSF47226">
    <property type="entry name" value="Histidine-containing phosphotransfer domain, HPT domain"/>
    <property type="match status" value="1"/>
</dbReference>
<dbReference type="AlphaFoldDB" id="A0A089MDX5"/>
<dbReference type="CDD" id="cd01949">
    <property type="entry name" value="GGDEF"/>
    <property type="match status" value="1"/>
</dbReference>
<gene>
    <name evidence="6" type="ORF">PGRAT_20200</name>
</gene>
<evidence type="ECO:0000313" key="7">
    <source>
        <dbReference type="Proteomes" id="UP000029500"/>
    </source>
</evidence>
<dbReference type="SMART" id="SM00448">
    <property type="entry name" value="REC"/>
    <property type="match status" value="2"/>
</dbReference>
<dbReference type="SMART" id="SM00267">
    <property type="entry name" value="GGDEF"/>
    <property type="match status" value="1"/>
</dbReference>
<dbReference type="SUPFAM" id="SSF52172">
    <property type="entry name" value="CheY-like"/>
    <property type="match status" value="2"/>
</dbReference>
<dbReference type="InterPro" id="IPR011006">
    <property type="entry name" value="CheY-like_superfamily"/>
</dbReference>
<name>A0A089MDX5_9BACL</name>
<feature type="modified residue" description="4-aspartylphosphate" evidence="2">
    <location>
        <position position="474"/>
    </location>
</feature>
<dbReference type="Gene3D" id="3.40.50.2300">
    <property type="match status" value="2"/>
</dbReference>
<dbReference type="Pfam" id="PF00990">
    <property type="entry name" value="GGDEF"/>
    <property type="match status" value="1"/>
</dbReference>
<dbReference type="PROSITE" id="PS50887">
    <property type="entry name" value="GGDEF"/>
    <property type="match status" value="1"/>
</dbReference>
<dbReference type="InterPro" id="IPR008207">
    <property type="entry name" value="Sig_transdc_His_kin_Hpt_dom"/>
</dbReference>
<dbReference type="Pfam" id="PF00072">
    <property type="entry name" value="Response_reg"/>
    <property type="match status" value="2"/>
</dbReference>
<keyword evidence="7" id="KW-1185">Reference proteome</keyword>
<keyword evidence="2" id="KW-0597">Phosphoprotein</keyword>
<dbReference type="Gene3D" id="3.30.70.270">
    <property type="match status" value="1"/>
</dbReference>
<dbReference type="GO" id="GO:0005886">
    <property type="term" value="C:plasma membrane"/>
    <property type="evidence" value="ECO:0007669"/>
    <property type="project" value="TreeGrafter"/>
</dbReference>
<evidence type="ECO:0000256" key="2">
    <source>
        <dbReference type="PROSITE-ProRule" id="PRU00169"/>
    </source>
</evidence>
<dbReference type="RefSeq" id="WP_025703371.1">
    <property type="nucleotide sequence ID" value="NZ_CP009287.1"/>
</dbReference>
<dbReference type="Proteomes" id="UP000029500">
    <property type="component" value="Chromosome"/>
</dbReference>
<protein>
    <recommendedName>
        <fullName evidence="8">Diguanylate cyclase</fullName>
    </recommendedName>
</protein>
<dbReference type="InterPro" id="IPR043128">
    <property type="entry name" value="Rev_trsase/Diguanyl_cyclase"/>
</dbReference>
<dbReference type="InterPro" id="IPR029787">
    <property type="entry name" value="Nucleotide_cyclase"/>
</dbReference>
<dbReference type="PANTHER" id="PTHR45138:SF9">
    <property type="entry name" value="DIGUANYLATE CYCLASE DGCM-RELATED"/>
    <property type="match status" value="1"/>
</dbReference>
<dbReference type="FunFam" id="3.30.70.270:FF:000001">
    <property type="entry name" value="Diguanylate cyclase domain protein"/>
    <property type="match status" value="1"/>
</dbReference>
<evidence type="ECO:0000259" key="3">
    <source>
        <dbReference type="PROSITE" id="PS50110"/>
    </source>
</evidence>
<evidence type="ECO:0000256" key="1">
    <source>
        <dbReference type="PROSITE-ProRule" id="PRU00110"/>
    </source>
</evidence>
<feature type="modified residue" description="Phosphohistidine" evidence="1">
    <location>
        <position position="37"/>
    </location>
</feature>
<dbReference type="GO" id="GO:0000160">
    <property type="term" value="P:phosphorelay signal transduction system"/>
    <property type="evidence" value="ECO:0007669"/>
    <property type="project" value="InterPro"/>
</dbReference>
<feature type="domain" description="Response regulatory" evidence="3">
    <location>
        <begin position="417"/>
        <end position="541"/>
    </location>
</feature>
<dbReference type="PROSITE" id="PS50894">
    <property type="entry name" value="HPT"/>
    <property type="match status" value="1"/>
</dbReference>
<dbReference type="PROSITE" id="PS50110">
    <property type="entry name" value="RESPONSE_REGULATORY"/>
    <property type="match status" value="2"/>
</dbReference>
<accession>A0A089MDX5</accession>
<dbReference type="NCBIfam" id="TIGR00254">
    <property type="entry name" value="GGDEF"/>
    <property type="match status" value="1"/>
</dbReference>